<proteinExistence type="predicted"/>
<dbReference type="SUPFAM" id="SSF46785">
    <property type="entry name" value="Winged helix' DNA-binding domain"/>
    <property type="match status" value="1"/>
</dbReference>
<dbReference type="Gene3D" id="1.10.10.10">
    <property type="entry name" value="Winged helix-like DNA-binding domain superfamily/Winged helix DNA-binding domain"/>
    <property type="match status" value="1"/>
</dbReference>
<dbReference type="SMART" id="SM00347">
    <property type="entry name" value="HTH_MARR"/>
    <property type="match status" value="1"/>
</dbReference>
<accession>A0ABS8PGM4</accession>
<evidence type="ECO:0000313" key="2">
    <source>
        <dbReference type="EMBL" id="MCD2197329.1"/>
    </source>
</evidence>
<dbReference type="InterPro" id="IPR036388">
    <property type="entry name" value="WH-like_DNA-bd_sf"/>
</dbReference>
<keyword evidence="3" id="KW-1185">Reference proteome</keyword>
<sequence length="165" mass="17513">MPNEMDGMERRRDVVPDELLTHLIAQLAHLLERRVDRAVADAGLTLRQLVALTLIAQRPGLSRRELACTLLTTPQAVSPLVSRLITAALIECTASRGSHPGGLTLTEAGHQALQQAAPHAAVAEAAALDPLDAAEVAASGRTLRRLLTRLIGHTHDTDGAVHAAM</sequence>
<comment type="caution">
    <text evidence="2">The sequence shown here is derived from an EMBL/GenBank/DDBJ whole genome shotgun (WGS) entry which is preliminary data.</text>
</comment>
<gene>
    <name evidence="2" type="ORF">LQ327_28545</name>
</gene>
<dbReference type="InterPro" id="IPR000835">
    <property type="entry name" value="HTH_MarR-typ"/>
</dbReference>
<dbReference type="EMBL" id="JAJNDB010000008">
    <property type="protein sequence ID" value="MCD2197329.1"/>
    <property type="molecule type" value="Genomic_DNA"/>
</dbReference>
<dbReference type="InterPro" id="IPR036390">
    <property type="entry name" value="WH_DNA-bd_sf"/>
</dbReference>
<name>A0ABS8PGM4_9PSEU</name>
<protein>
    <submittedName>
        <fullName evidence="2">MarR family transcriptional regulator</fullName>
    </submittedName>
</protein>
<evidence type="ECO:0000259" key="1">
    <source>
        <dbReference type="SMART" id="SM00347"/>
    </source>
</evidence>
<evidence type="ECO:0000313" key="3">
    <source>
        <dbReference type="Proteomes" id="UP001199469"/>
    </source>
</evidence>
<reference evidence="2 3" key="1">
    <citation type="submission" date="2021-11" db="EMBL/GenBank/DDBJ databases">
        <title>Draft genome sequence of Actinomycetospora sp. SF1 isolated from the rhizosphere soil.</title>
        <authorList>
            <person name="Duangmal K."/>
            <person name="Chantavorakit T."/>
        </authorList>
    </citation>
    <scope>NUCLEOTIDE SEQUENCE [LARGE SCALE GENOMIC DNA]</scope>
    <source>
        <strain evidence="2 3">TBRC 5722</strain>
    </source>
</reference>
<dbReference type="Pfam" id="PF12802">
    <property type="entry name" value="MarR_2"/>
    <property type="match status" value="1"/>
</dbReference>
<organism evidence="2 3">
    <name type="scientific">Actinomycetospora endophytica</name>
    <dbReference type="NCBI Taxonomy" id="2291215"/>
    <lineage>
        <taxon>Bacteria</taxon>
        <taxon>Bacillati</taxon>
        <taxon>Actinomycetota</taxon>
        <taxon>Actinomycetes</taxon>
        <taxon>Pseudonocardiales</taxon>
        <taxon>Pseudonocardiaceae</taxon>
        <taxon>Actinomycetospora</taxon>
    </lineage>
</organism>
<dbReference type="RefSeq" id="WP_230739334.1">
    <property type="nucleotide sequence ID" value="NZ_JAJNDB010000008.1"/>
</dbReference>
<dbReference type="Proteomes" id="UP001199469">
    <property type="component" value="Unassembled WGS sequence"/>
</dbReference>
<feature type="domain" description="HTH marR-type" evidence="1">
    <location>
        <begin position="37"/>
        <end position="136"/>
    </location>
</feature>